<dbReference type="InterPro" id="IPR023214">
    <property type="entry name" value="HAD_sf"/>
</dbReference>
<dbReference type="Gene3D" id="3.40.50.1000">
    <property type="entry name" value="HAD superfamily/HAD-like"/>
    <property type="match status" value="1"/>
</dbReference>
<dbReference type="InterPro" id="IPR006439">
    <property type="entry name" value="HAD-SF_hydro_IA"/>
</dbReference>
<dbReference type="EMBL" id="BRXR01000001">
    <property type="protein sequence ID" value="GLC30157.1"/>
    <property type="molecule type" value="Genomic_DNA"/>
</dbReference>
<dbReference type="PANTHER" id="PTHR46470">
    <property type="entry name" value="N-ACYLNEURAMINATE-9-PHOSPHATASE"/>
    <property type="match status" value="1"/>
</dbReference>
<evidence type="ECO:0000256" key="3">
    <source>
        <dbReference type="ARBA" id="ARBA00022842"/>
    </source>
</evidence>
<gene>
    <name evidence="4" type="ORF">bsdE14_15670</name>
</gene>
<evidence type="ECO:0000313" key="4">
    <source>
        <dbReference type="EMBL" id="GLC30157.1"/>
    </source>
</evidence>
<dbReference type="InterPro" id="IPR036412">
    <property type="entry name" value="HAD-like_sf"/>
</dbReference>
<comment type="cofactor">
    <cofactor evidence="1">
        <name>Mg(2+)</name>
        <dbReference type="ChEBI" id="CHEBI:18420"/>
    </cofactor>
</comment>
<sequence length="210" mass="24152">MENIKCIFFDIGDTLVNEDAVWEQRCIEQAEMEDAKKLGLSAKQIYEEIINASLAYKPQYRTVVKKFGFSKSAPYRHELEKLYNDVDLVLQALSQKYKLGIIANQTDGLVDRLNSLGILKYFSFIISSWDYQIMKPDMKLFQIAVEKSGCKVSETVMVGDRLDNDIFPAKSIGMKTIWVKQGFGGMQRPKTEYYVPDREITSLSELLYIL</sequence>
<dbReference type="InterPro" id="IPR023198">
    <property type="entry name" value="PGP-like_dom2"/>
</dbReference>
<protein>
    <submittedName>
        <fullName evidence="4">Haloacid dehalogenase</fullName>
    </submittedName>
</protein>
<dbReference type="NCBIfam" id="TIGR01509">
    <property type="entry name" value="HAD-SF-IA-v3"/>
    <property type="match status" value="1"/>
</dbReference>
<dbReference type="InterPro" id="IPR041492">
    <property type="entry name" value="HAD_2"/>
</dbReference>
<keyword evidence="3" id="KW-0460">Magnesium</keyword>
<dbReference type="NCBIfam" id="TIGR01549">
    <property type="entry name" value="HAD-SF-IA-v1"/>
    <property type="match status" value="1"/>
</dbReference>
<keyword evidence="2" id="KW-0378">Hydrolase</keyword>
<evidence type="ECO:0000256" key="1">
    <source>
        <dbReference type="ARBA" id="ARBA00001946"/>
    </source>
</evidence>
<dbReference type="SUPFAM" id="SSF56784">
    <property type="entry name" value="HAD-like"/>
    <property type="match status" value="1"/>
</dbReference>
<dbReference type="Pfam" id="PF13419">
    <property type="entry name" value="HAD_2"/>
    <property type="match status" value="1"/>
</dbReference>
<dbReference type="Proteomes" id="UP001208567">
    <property type="component" value="Unassembled WGS sequence"/>
</dbReference>
<name>A0ABQ5N4M0_9CLOT</name>
<proteinExistence type="predicted"/>
<dbReference type="PRINTS" id="PR00413">
    <property type="entry name" value="HADHALOGNASE"/>
</dbReference>
<dbReference type="InterPro" id="IPR051400">
    <property type="entry name" value="HAD-like_hydrolase"/>
</dbReference>
<accession>A0ABQ5N4M0</accession>
<evidence type="ECO:0000256" key="2">
    <source>
        <dbReference type="ARBA" id="ARBA00022801"/>
    </source>
</evidence>
<reference evidence="4 5" key="1">
    <citation type="journal article" date="2024" name="Int. J. Syst. Evol. Microbiol.">
        <title>Clostridium omnivorum sp. nov., isolated from anoxic soil under the treatment of reductive soil disinfestation.</title>
        <authorList>
            <person name="Ueki A."/>
            <person name="Tonouchi A."/>
            <person name="Kaku N."/>
            <person name="Honma S."/>
            <person name="Ueki K."/>
        </authorList>
    </citation>
    <scope>NUCLEOTIDE SEQUENCE [LARGE SCALE GENOMIC DNA]</scope>
    <source>
        <strain evidence="4 5">E14</strain>
    </source>
</reference>
<dbReference type="Gene3D" id="1.10.150.240">
    <property type="entry name" value="Putative phosphatase, domain 2"/>
    <property type="match status" value="1"/>
</dbReference>
<keyword evidence="5" id="KW-1185">Reference proteome</keyword>
<comment type="caution">
    <text evidence="4">The sequence shown here is derived from an EMBL/GenBank/DDBJ whole genome shotgun (WGS) entry which is preliminary data.</text>
</comment>
<dbReference type="SFLD" id="SFLDS00003">
    <property type="entry name" value="Haloacid_Dehalogenase"/>
    <property type="match status" value="1"/>
</dbReference>
<organism evidence="4 5">
    <name type="scientific">Clostridium omnivorum</name>
    <dbReference type="NCBI Taxonomy" id="1604902"/>
    <lineage>
        <taxon>Bacteria</taxon>
        <taxon>Bacillati</taxon>
        <taxon>Bacillota</taxon>
        <taxon>Clostridia</taxon>
        <taxon>Eubacteriales</taxon>
        <taxon>Clostridiaceae</taxon>
        <taxon>Clostridium</taxon>
    </lineage>
</organism>
<dbReference type="RefSeq" id="WP_264849419.1">
    <property type="nucleotide sequence ID" value="NZ_BRXR01000001.1"/>
</dbReference>
<evidence type="ECO:0000313" key="5">
    <source>
        <dbReference type="Proteomes" id="UP001208567"/>
    </source>
</evidence>
<dbReference type="SFLD" id="SFLDG01129">
    <property type="entry name" value="C1.5:_HAD__Beta-PGM__Phosphata"/>
    <property type="match status" value="1"/>
</dbReference>